<evidence type="ECO:0000313" key="2">
    <source>
        <dbReference type="EMBL" id="VVE80245.1"/>
    </source>
</evidence>
<evidence type="ECO:0000259" key="1">
    <source>
        <dbReference type="Pfam" id="PF16289"/>
    </source>
</evidence>
<feature type="domain" description="DUF4935" evidence="1">
    <location>
        <begin position="21"/>
        <end position="187"/>
    </location>
</feature>
<dbReference type="EMBL" id="CABPSR010000005">
    <property type="protein sequence ID" value="VVE80245.1"/>
    <property type="molecule type" value="Genomic_DNA"/>
</dbReference>
<dbReference type="InterPro" id="IPR032557">
    <property type="entry name" value="DUF4935"/>
</dbReference>
<protein>
    <recommendedName>
        <fullName evidence="1">DUF4935 domain-containing protein</fullName>
    </recommendedName>
</protein>
<evidence type="ECO:0000313" key="3">
    <source>
        <dbReference type="Proteomes" id="UP000335538"/>
    </source>
</evidence>
<dbReference type="AlphaFoldDB" id="A0A5E5B5I1"/>
<dbReference type="Pfam" id="PF16289">
    <property type="entry name" value="PIN_12"/>
    <property type="match status" value="1"/>
</dbReference>
<name>A0A5E5B5I1_9BURK</name>
<reference evidence="2 3" key="1">
    <citation type="submission" date="2019-08" db="EMBL/GenBank/DDBJ databases">
        <authorList>
            <person name="Peeters C."/>
        </authorList>
    </citation>
    <scope>NUCLEOTIDE SEQUENCE [LARGE SCALE GENOMIC DNA]</scope>
    <source>
        <strain evidence="2 3">LMG 31121</strain>
    </source>
</reference>
<dbReference type="Proteomes" id="UP000335538">
    <property type="component" value="Unassembled WGS sequence"/>
</dbReference>
<dbReference type="RefSeq" id="WP_150809612.1">
    <property type="nucleotide sequence ID" value="NZ_CABPSR010000005.1"/>
</dbReference>
<sequence>MPEGTPSAAQLWEGDVTFFSIDTDLIQGAGYKFDGGLLHQLPNLLPQSMALQLTDVVAKELVRHQLRPVGEAIRDFKKGSDTLKRVADINMEVIDGQFTELAAMDSAARTFHQRLEAYAERCRGGILPIEGDNLTAKIFERYFSVKAPFESSKEKKSEFPDAASLLLLEQYAEDQNTKGVVASGDGGWSDFAKQSEFLYCVRSLDELLALFTATDELASTVKAQVTAAIEDENSSLREELHDHLHDHVDGATWDVGDLYSGVVARVEGDVYDASIRNYALQPEKNKVFNRQDDRATWVIESTISVEAELKIDVKFYAWDGVDREEVSIGSQVFTKTVDFDVQAFLTCSGVEADSSPETWDVDIEIAGGDYTVDLGEVEPDFGDD</sequence>
<organism evidence="2 3">
    <name type="scientific">Pandoraea sputorum</name>
    <dbReference type="NCBI Taxonomy" id="93222"/>
    <lineage>
        <taxon>Bacteria</taxon>
        <taxon>Pseudomonadati</taxon>
        <taxon>Pseudomonadota</taxon>
        <taxon>Betaproteobacteria</taxon>
        <taxon>Burkholderiales</taxon>
        <taxon>Burkholderiaceae</taxon>
        <taxon>Pandoraea</taxon>
    </lineage>
</organism>
<proteinExistence type="predicted"/>
<accession>A0A5E5B5I1</accession>
<gene>
    <name evidence="2" type="ORF">PSP31121_02663</name>
</gene>